<gene>
    <name evidence="2" type="ORF">C8Q71DRAFT_139849</name>
</gene>
<dbReference type="EMBL" id="JADCUA010000015">
    <property type="protein sequence ID" value="KAH9834410.1"/>
    <property type="molecule type" value="Genomic_DNA"/>
</dbReference>
<feature type="compositionally biased region" description="Acidic residues" evidence="1">
    <location>
        <begin position="191"/>
        <end position="201"/>
    </location>
</feature>
<protein>
    <submittedName>
        <fullName evidence="2">Uncharacterized protein</fullName>
    </submittedName>
</protein>
<feature type="compositionally biased region" description="Polar residues" evidence="1">
    <location>
        <begin position="142"/>
        <end position="153"/>
    </location>
</feature>
<keyword evidence="3" id="KW-1185">Reference proteome</keyword>
<sequence length="261" mass="28256">MTTTCVTVSERLHSTIHHLPAAAAPVYPVGSHPLIRPRAPASNPISLPTAAPALSTCFAPATGSPPMGTLPTATLTRPLKRRRVKPLPARSPKPRMPLDALWCTGRKRRETATAIAASTFTSPKSGPFVPPESCEFAPNLPNLPTTESSTLKSALTKPLRGGPRFALRALLSSRRFSHTSNRRASYLKAEDDNDDDRENDEQPAQGRPPSSVSAEARTWVRVCLQWDVPRHVGTHENYAQGASEGSRGPRGCALRVGWLRL</sequence>
<name>A0ABQ8KAB9_9APHY</name>
<dbReference type="Proteomes" id="UP000814176">
    <property type="component" value="Unassembled WGS sequence"/>
</dbReference>
<feature type="region of interest" description="Disordered" evidence="1">
    <location>
        <begin position="181"/>
        <end position="214"/>
    </location>
</feature>
<reference evidence="2 3" key="1">
    <citation type="journal article" date="2021" name="Environ. Microbiol.">
        <title>Gene family expansions and transcriptome signatures uncover fungal adaptations to wood decay.</title>
        <authorList>
            <person name="Hage H."/>
            <person name="Miyauchi S."/>
            <person name="Viragh M."/>
            <person name="Drula E."/>
            <person name="Min B."/>
            <person name="Chaduli D."/>
            <person name="Navarro D."/>
            <person name="Favel A."/>
            <person name="Norest M."/>
            <person name="Lesage-Meessen L."/>
            <person name="Balint B."/>
            <person name="Merenyi Z."/>
            <person name="de Eugenio L."/>
            <person name="Morin E."/>
            <person name="Martinez A.T."/>
            <person name="Baldrian P."/>
            <person name="Stursova M."/>
            <person name="Martinez M.J."/>
            <person name="Novotny C."/>
            <person name="Magnuson J.K."/>
            <person name="Spatafora J.W."/>
            <person name="Maurice S."/>
            <person name="Pangilinan J."/>
            <person name="Andreopoulos W."/>
            <person name="LaButti K."/>
            <person name="Hundley H."/>
            <person name="Na H."/>
            <person name="Kuo A."/>
            <person name="Barry K."/>
            <person name="Lipzen A."/>
            <person name="Henrissat B."/>
            <person name="Riley R."/>
            <person name="Ahrendt S."/>
            <person name="Nagy L.G."/>
            <person name="Grigoriev I.V."/>
            <person name="Martin F."/>
            <person name="Rosso M.N."/>
        </authorList>
    </citation>
    <scope>NUCLEOTIDE SEQUENCE [LARGE SCALE GENOMIC DNA]</scope>
    <source>
        <strain evidence="2 3">CIRM-BRFM 1785</strain>
    </source>
</reference>
<comment type="caution">
    <text evidence="2">The sequence shown here is derived from an EMBL/GenBank/DDBJ whole genome shotgun (WGS) entry which is preliminary data.</text>
</comment>
<feature type="region of interest" description="Disordered" evidence="1">
    <location>
        <begin position="121"/>
        <end position="158"/>
    </location>
</feature>
<accession>A0ABQ8KAB9</accession>
<evidence type="ECO:0000313" key="3">
    <source>
        <dbReference type="Proteomes" id="UP000814176"/>
    </source>
</evidence>
<evidence type="ECO:0000256" key="1">
    <source>
        <dbReference type="SAM" id="MobiDB-lite"/>
    </source>
</evidence>
<dbReference type="RefSeq" id="XP_047776941.1">
    <property type="nucleotide sequence ID" value="XM_047916540.1"/>
</dbReference>
<dbReference type="GeneID" id="71997272"/>
<organism evidence="2 3">
    <name type="scientific">Rhodofomes roseus</name>
    <dbReference type="NCBI Taxonomy" id="34475"/>
    <lineage>
        <taxon>Eukaryota</taxon>
        <taxon>Fungi</taxon>
        <taxon>Dikarya</taxon>
        <taxon>Basidiomycota</taxon>
        <taxon>Agaricomycotina</taxon>
        <taxon>Agaricomycetes</taxon>
        <taxon>Polyporales</taxon>
        <taxon>Rhodofomes</taxon>
    </lineage>
</organism>
<proteinExistence type="predicted"/>
<evidence type="ECO:0000313" key="2">
    <source>
        <dbReference type="EMBL" id="KAH9834410.1"/>
    </source>
</evidence>